<dbReference type="PROSITE" id="PS50011">
    <property type="entry name" value="PROTEIN_KINASE_DOM"/>
    <property type="match status" value="1"/>
</dbReference>
<dbReference type="PANTHER" id="PTHR11042:SF138">
    <property type="entry name" value="SERINE_THREONINE-PROTEIN KINASE IKS1-RELATED"/>
    <property type="match status" value="1"/>
</dbReference>
<evidence type="ECO:0000256" key="4">
    <source>
        <dbReference type="ARBA" id="ARBA00022840"/>
    </source>
</evidence>
<dbReference type="EMBL" id="JAHBMH010000073">
    <property type="protein sequence ID" value="KAK1933528.1"/>
    <property type="molecule type" value="Genomic_DNA"/>
</dbReference>
<dbReference type="Pfam" id="PF00069">
    <property type="entry name" value="Pkinase"/>
    <property type="match status" value="1"/>
</dbReference>
<keyword evidence="5" id="KW-0652">Protein synthesis inhibitor</keyword>
<organism evidence="10 11">
    <name type="scientific">Babesia divergens</name>
    <dbReference type="NCBI Taxonomy" id="32595"/>
    <lineage>
        <taxon>Eukaryota</taxon>
        <taxon>Sar</taxon>
        <taxon>Alveolata</taxon>
        <taxon>Apicomplexa</taxon>
        <taxon>Aconoidasida</taxon>
        <taxon>Piroplasmida</taxon>
        <taxon>Babesiidae</taxon>
        <taxon>Babesia</taxon>
    </lineage>
</organism>
<keyword evidence="1" id="KW-0808">Transferase</keyword>
<dbReference type="InterPro" id="IPR000719">
    <property type="entry name" value="Prot_kinase_dom"/>
</dbReference>
<evidence type="ECO:0000259" key="9">
    <source>
        <dbReference type="PROSITE" id="PS50011"/>
    </source>
</evidence>
<dbReference type="GO" id="GO:0005634">
    <property type="term" value="C:nucleus"/>
    <property type="evidence" value="ECO:0007669"/>
    <property type="project" value="TreeGrafter"/>
</dbReference>
<feature type="binding site" evidence="7">
    <location>
        <position position="201"/>
    </location>
    <ligand>
        <name>ATP</name>
        <dbReference type="ChEBI" id="CHEBI:30616"/>
    </ligand>
</feature>
<accession>A0AAD9G834</accession>
<sequence>MHKGDEIVLYSDEKAIVVYNEGDEIRVLQQTTDSEVTSTEFCNQCPLCGNALDESQYTYITQTYFYFLQRNFKKWQSKHDSDQHVYASGSRCVDRGIFPAQVLPDVSTSLEGCDDDHNAERDVPVSTECYDKQNDSFDTGSISINSDIEGVKNIPPEFLITGYYNRFFEERYKLGSGSFGHVYYCVHIIDGLSLGDYAVKKLPVGDDRLWLRKMMREVKVRERLRHRNIVDYNHSWLEMHRLNEFCPYVPWLFVLMAYCNGGDLENFIRRFGGELDDEEILVLFLDIVNGLCHLHRHGIIYRDLKPSNVLLHLSQKDGVTALLSDFGTCEILAEFGDRNDARQGFTGTVEYTAPELLETDQFGEYTMYYDTKSDMWSLGIILYYLCYGEIPYIDVCPKKCREMILQHQVMELPTAPKRCTELKLLIMALTQRSPFRRPDCEAILSDRRMLKWVQDEDLINKGKAKIAVKLTALNDPVPTRCDVGNAIIQK</sequence>
<dbReference type="InterPro" id="IPR050339">
    <property type="entry name" value="CC_SR_Kinase"/>
</dbReference>
<dbReference type="Proteomes" id="UP001195914">
    <property type="component" value="Unassembled WGS sequence"/>
</dbReference>
<proteinExistence type="inferred from homology"/>
<dbReference type="PANTHER" id="PTHR11042">
    <property type="entry name" value="EUKARYOTIC TRANSLATION INITIATION FACTOR 2-ALPHA KINASE EIF2-ALPHA KINASE -RELATED"/>
    <property type="match status" value="1"/>
</dbReference>
<dbReference type="InterPro" id="IPR011009">
    <property type="entry name" value="Kinase-like_dom_sf"/>
</dbReference>
<gene>
    <name evidence="10" type="ORF">X943_004040</name>
</gene>
<keyword evidence="3 10" id="KW-0418">Kinase</keyword>
<evidence type="ECO:0000256" key="8">
    <source>
        <dbReference type="RuleBase" id="RU000304"/>
    </source>
</evidence>
<dbReference type="InterPro" id="IPR017441">
    <property type="entry name" value="Protein_kinase_ATP_BS"/>
</dbReference>
<evidence type="ECO:0000256" key="1">
    <source>
        <dbReference type="ARBA" id="ARBA00022679"/>
    </source>
</evidence>
<reference evidence="10" key="2">
    <citation type="submission" date="2021-05" db="EMBL/GenBank/DDBJ databases">
        <authorList>
            <person name="Pain A."/>
        </authorList>
    </citation>
    <scope>NUCLEOTIDE SEQUENCE</scope>
    <source>
        <strain evidence="10">1802A</strain>
    </source>
</reference>
<keyword evidence="4 7" id="KW-0067">ATP-binding</keyword>
<dbReference type="GO" id="GO:0004674">
    <property type="term" value="F:protein serine/threonine kinase activity"/>
    <property type="evidence" value="ECO:0007669"/>
    <property type="project" value="UniProtKB-KW"/>
</dbReference>
<name>A0AAD9G834_BABDI</name>
<dbReference type="AlphaFoldDB" id="A0AAD9G834"/>
<keyword evidence="11" id="KW-1185">Reference proteome</keyword>
<dbReference type="GO" id="GO:0017148">
    <property type="term" value="P:negative regulation of translation"/>
    <property type="evidence" value="ECO:0007669"/>
    <property type="project" value="UniProtKB-KW"/>
</dbReference>
<dbReference type="GO" id="GO:0005524">
    <property type="term" value="F:ATP binding"/>
    <property type="evidence" value="ECO:0007669"/>
    <property type="project" value="UniProtKB-UniRule"/>
</dbReference>
<dbReference type="GO" id="GO:0005737">
    <property type="term" value="C:cytoplasm"/>
    <property type="evidence" value="ECO:0007669"/>
    <property type="project" value="TreeGrafter"/>
</dbReference>
<dbReference type="Gene3D" id="1.10.510.10">
    <property type="entry name" value="Transferase(Phosphotransferase) domain 1"/>
    <property type="match status" value="1"/>
</dbReference>
<evidence type="ECO:0000313" key="11">
    <source>
        <dbReference type="Proteomes" id="UP001195914"/>
    </source>
</evidence>
<keyword evidence="2 7" id="KW-0547">Nucleotide-binding</keyword>
<evidence type="ECO:0000256" key="6">
    <source>
        <dbReference type="ARBA" id="ARBA00037982"/>
    </source>
</evidence>
<dbReference type="CDD" id="cd00180">
    <property type="entry name" value="PKc"/>
    <property type="match status" value="1"/>
</dbReference>
<evidence type="ECO:0000256" key="7">
    <source>
        <dbReference type="PROSITE-ProRule" id="PRU10141"/>
    </source>
</evidence>
<dbReference type="PROSITE" id="PS00107">
    <property type="entry name" value="PROTEIN_KINASE_ATP"/>
    <property type="match status" value="1"/>
</dbReference>
<dbReference type="PROSITE" id="PS00108">
    <property type="entry name" value="PROTEIN_KINASE_ST"/>
    <property type="match status" value="1"/>
</dbReference>
<evidence type="ECO:0000256" key="2">
    <source>
        <dbReference type="ARBA" id="ARBA00022741"/>
    </source>
</evidence>
<dbReference type="SUPFAM" id="SSF56112">
    <property type="entry name" value="Protein kinase-like (PK-like)"/>
    <property type="match status" value="1"/>
</dbReference>
<dbReference type="InterPro" id="IPR008271">
    <property type="entry name" value="Ser/Thr_kinase_AS"/>
</dbReference>
<evidence type="ECO:0000256" key="3">
    <source>
        <dbReference type="ARBA" id="ARBA00022777"/>
    </source>
</evidence>
<keyword evidence="8" id="KW-0723">Serine/threonine-protein kinase</keyword>
<comment type="similarity">
    <text evidence="6">Belongs to the protein kinase superfamily. Ser/Thr protein kinase family. GCN2 subfamily.</text>
</comment>
<evidence type="ECO:0000313" key="10">
    <source>
        <dbReference type="EMBL" id="KAK1933528.1"/>
    </source>
</evidence>
<evidence type="ECO:0000256" key="5">
    <source>
        <dbReference type="ARBA" id="ARBA00023193"/>
    </source>
</evidence>
<reference evidence="10" key="1">
    <citation type="journal article" date="2014" name="Nucleic Acids Res.">
        <title>The evolutionary dynamics of variant antigen genes in Babesia reveal a history of genomic innovation underlying host-parasite interaction.</title>
        <authorList>
            <person name="Jackson A.P."/>
            <person name="Otto T.D."/>
            <person name="Darby A."/>
            <person name="Ramaprasad A."/>
            <person name="Xia D."/>
            <person name="Echaide I.E."/>
            <person name="Farber M."/>
            <person name="Gahlot S."/>
            <person name="Gamble J."/>
            <person name="Gupta D."/>
            <person name="Gupta Y."/>
            <person name="Jackson L."/>
            <person name="Malandrin L."/>
            <person name="Malas T.B."/>
            <person name="Moussa E."/>
            <person name="Nair M."/>
            <person name="Reid A.J."/>
            <person name="Sanders M."/>
            <person name="Sharma J."/>
            <person name="Tracey A."/>
            <person name="Quail M.A."/>
            <person name="Weir W."/>
            <person name="Wastling J.M."/>
            <person name="Hall N."/>
            <person name="Willadsen P."/>
            <person name="Lingelbach K."/>
            <person name="Shiels B."/>
            <person name="Tait A."/>
            <person name="Berriman M."/>
            <person name="Allred D.R."/>
            <person name="Pain A."/>
        </authorList>
    </citation>
    <scope>NUCLEOTIDE SEQUENCE</scope>
    <source>
        <strain evidence="10">1802A</strain>
    </source>
</reference>
<feature type="domain" description="Protein kinase" evidence="9">
    <location>
        <begin position="168"/>
        <end position="453"/>
    </location>
</feature>
<dbReference type="Gene3D" id="3.30.200.20">
    <property type="entry name" value="Phosphorylase Kinase, domain 1"/>
    <property type="match status" value="1"/>
</dbReference>
<protein>
    <submittedName>
        <fullName evidence="10">Protein kinase domain containing protein</fullName>
    </submittedName>
</protein>
<dbReference type="SMART" id="SM00220">
    <property type="entry name" value="S_TKc"/>
    <property type="match status" value="1"/>
</dbReference>
<comment type="caution">
    <text evidence="10">The sequence shown here is derived from an EMBL/GenBank/DDBJ whole genome shotgun (WGS) entry which is preliminary data.</text>
</comment>